<organism evidence="1 2">
    <name type="scientific">Dorcoceras hygrometricum</name>
    <dbReference type="NCBI Taxonomy" id="472368"/>
    <lineage>
        <taxon>Eukaryota</taxon>
        <taxon>Viridiplantae</taxon>
        <taxon>Streptophyta</taxon>
        <taxon>Embryophyta</taxon>
        <taxon>Tracheophyta</taxon>
        <taxon>Spermatophyta</taxon>
        <taxon>Magnoliopsida</taxon>
        <taxon>eudicotyledons</taxon>
        <taxon>Gunneridae</taxon>
        <taxon>Pentapetalae</taxon>
        <taxon>asterids</taxon>
        <taxon>lamiids</taxon>
        <taxon>Lamiales</taxon>
        <taxon>Gesneriaceae</taxon>
        <taxon>Didymocarpoideae</taxon>
        <taxon>Trichosporeae</taxon>
        <taxon>Loxocarpinae</taxon>
        <taxon>Dorcoceras</taxon>
    </lineage>
</organism>
<evidence type="ECO:0000313" key="2">
    <source>
        <dbReference type="Proteomes" id="UP000250235"/>
    </source>
</evidence>
<protein>
    <submittedName>
        <fullName evidence="1">Uncharacterized protein</fullName>
    </submittedName>
</protein>
<keyword evidence="2" id="KW-1185">Reference proteome</keyword>
<dbReference type="Proteomes" id="UP000250235">
    <property type="component" value="Unassembled WGS sequence"/>
</dbReference>
<name>A0A2Z7DF10_9LAMI</name>
<dbReference type="PANTHER" id="PTHR35109:SF2">
    <property type="entry name" value="LATE EMBRYOGENESIS ABUNDANT PROTEIN"/>
    <property type="match status" value="1"/>
</dbReference>
<dbReference type="EMBL" id="KQ987226">
    <property type="protein sequence ID" value="KZV57925.1"/>
    <property type="molecule type" value="Genomic_DNA"/>
</dbReference>
<proteinExistence type="predicted"/>
<reference evidence="1 2" key="1">
    <citation type="journal article" date="2015" name="Proc. Natl. Acad. Sci. U.S.A.">
        <title>The resurrection genome of Boea hygrometrica: A blueprint for survival of dehydration.</title>
        <authorList>
            <person name="Xiao L."/>
            <person name="Yang G."/>
            <person name="Zhang L."/>
            <person name="Yang X."/>
            <person name="Zhao S."/>
            <person name="Ji Z."/>
            <person name="Zhou Q."/>
            <person name="Hu M."/>
            <person name="Wang Y."/>
            <person name="Chen M."/>
            <person name="Xu Y."/>
            <person name="Jin H."/>
            <person name="Xiao X."/>
            <person name="Hu G."/>
            <person name="Bao F."/>
            <person name="Hu Y."/>
            <person name="Wan P."/>
            <person name="Li L."/>
            <person name="Deng X."/>
            <person name="Kuang T."/>
            <person name="Xiang C."/>
            <person name="Zhu J.K."/>
            <person name="Oliver M.J."/>
            <person name="He Y."/>
        </authorList>
    </citation>
    <scope>NUCLEOTIDE SEQUENCE [LARGE SCALE GENOMIC DNA]</scope>
    <source>
        <strain evidence="2">cv. XS01</strain>
    </source>
</reference>
<gene>
    <name evidence="1" type="ORF">F511_12531</name>
</gene>
<accession>A0A2Z7DF10</accession>
<sequence length="99" mass="10828">MASAAAGRGTQAMQFMPIMRKAYHGKTGSPELVSDTAKLNINGVELKNNVPEPAGKDDASWWIRDDRTGIFYPKGQEKVIEDVPTLGEGKEFGSINWFG</sequence>
<evidence type="ECO:0000313" key="1">
    <source>
        <dbReference type="EMBL" id="KZV57925.1"/>
    </source>
</evidence>
<dbReference type="AlphaFoldDB" id="A0A2Z7DF10"/>
<dbReference type="PANTHER" id="PTHR35109">
    <property type="entry name" value="GLUTAMATE RACEMASE"/>
    <property type="match status" value="1"/>
</dbReference>
<dbReference type="OrthoDB" id="1932350at2759"/>